<proteinExistence type="predicted"/>
<organism evidence="1 2">
    <name type="scientific">Pseudonocardia nematodicida</name>
    <dbReference type="NCBI Taxonomy" id="1206997"/>
    <lineage>
        <taxon>Bacteria</taxon>
        <taxon>Bacillati</taxon>
        <taxon>Actinomycetota</taxon>
        <taxon>Actinomycetes</taxon>
        <taxon>Pseudonocardiales</taxon>
        <taxon>Pseudonocardiaceae</taxon>
        <taxon>Pseudonocardia</taxon>
    </lineage>
</organism>
<evidence type="ECO:0000313" key="2">
    <source>
        <dbReference type="Proteomes" id="UP001494902"/>
    </source>
</evidence>
<dbReference type="RefSeq" id="WP_349296055.1">
    <property type="nucleotide sequence ID" value="NZ_JBEDNQ010000001.1"/>
</dbReference>
<gene>
    <name evidence="1" type="ORF">WIS52_00650</name>
</gene>
<comment type="caution">
    <text evidence="1">The sequence shown here is derived from an EMBL/GenBank/DDBJ whole genome shotgun (WGS) entry which is preliminary data.</text>
</comment>
<dbReference type="EMBL" id="JBEDNQ010000001">
    <property type="protein sequence ID" value="MEQ3548962.1"/>
    <property type="molecule type" value="Genomic_DNA"/>
</dbReference>
<sequence length="265" mass="27955">MHTADILRARDFPVRRDGAEAGLGDVFPGFTAADRLGIVAAGPGDTLLAAPLLLAAVGAFYDDLHAAGTDFYRYPDFFVLHVGRRHGYHNRLDIWPQSKEVVVAEDPQEILAAINDRGITRLILPDVAPAGGVVMRHAAELAGERLRSIVVATAEPAPGAWTVEPSVAAVPLIAGCAEISADRLGADRARSLAAAAGSGRHYRPVDTDTALSVLCGLGATDEFFGFDAEYRAATGIGEPVLARDRYLLVPPVDGRDTATGRAARP</sequence>
<accession>A0ABV1K5T6</accession>
<dbReference type="Proteomes" id="UP001494902">
    <property type="component" value="Unassembled WGS sequence"/>
</dbReference>
<name>A0ABV1K5T6_9PSEU</name>
<reference evidence="1 2" key="1">
    <citation type="submission" date="2024-03" db="EMBL/GenBank/DDBJ databases">
        <title>Draft genome sequence of Pseudonocardia nematodicida JCM 31783.</title>
        <authorList>
            <person name="Butdee W."/>
            <person name="Duangmal K."/>
        </authorList>
    </citation>
    <scope>NUCLEOTIDE SEQUENCE [LARGE SCALE GENOMIC DNA]</scope>
    <source>
        <strain evidence="1 2">JCM 31783</strain>
    </source>
</reference>
<protein>
    <submittedName>
        <fullName evidence="1">Uncharacterized protein</fullName>
    </submittedName>
</protein>
<keyword evidence="2" id="KW-1185">Reference proteome</keyword>
<evidence type="ECO:0000313" key="1">
    <source>
        <dbReference type="EMBL" id="MEQ3548962.1"/>
    </source>
</evidence>